<accession>A0A7C3ZLW7</accession>
<comment type="caution">
    <text evidence="1">The sequence shown here is derived from an EMBL/GenBank/DDBJ whole genome shotgun (WGS) entry which is preliminary data.</text>
</comment>
<dbReference type="AlphaFoldDB" id="A0A7C3ZLW7"/>
<proteinExistence type="predicted"/>
<organism evidence="1">
    <name type="scientific">Planktothricoides sp. SpSt-374</name>
    <dbReference type="NCBI Taxonomy" id="2282167"/>
    <lineage>
        <taxon>Bacteria</taxon>
        <taxon>Bacillati</taxon>
        <taxon>Cyanobacteriota</taxon>
        <taxon>Cyanophyceae</taxon>
        <taxon>Oscillatoriophycideae</taxon>
        <taxon>Oscillatoriales</taxon>
        <taxon>Oscillatoriaceae</taxon>
        <taxon>Planktothricoides</taxon>
    </lineage>
</organism>
<reference evidence="1" key="1">
    <citation type="journal article" date="2020" name="mSystems">
        <title>Genome- and Community-Level Interaction Insights into Carbon Utilization and Element Cycling Functions of Hydrothermarchaeota in Hydrothermal Sediment.</title>
        <authorList>
            <person name="Zhou Z."/>
            <person name="Liu Y."/>
            <person name="Xu W."/>
            <person name="Pan J."/>
            <person name="Luo Z.H."/>
            <person name="Li M."/>
        </authorList>
    </citation>
    <scope>NUCLEOTIDE SEQUENCE [LARGE SCALE GENOMIC DNA]</scope>
    <source>
        <strain evidence="1">SpSt-374</strain>
    </source>
</reference>
<name>A0A7C3ZLW7_9CYAN</name>
<protein>
    <submittedName>
        <fullName evidence="1">Uncharacterized protein</fullName>
    </submittedName>
</protein>
<evidence type="ECO:0000313" key="1">
    <source>
        <dbReference type="EMBL" id="HGG02583.1"/>
    </source>
</evidence>
<sequence>MPRSSKPQKPNNSDSEIIYTVVGFRSPYREGKLRTIELVGVPGIRQKNGQCVVPEKTQRFFDSLLVGKLFTVSIRLRDCNFNQLKIWLYDTDATMRERGYEVASIDNRDLLIPSPIPSSQLEAIYVLDNELTGPEYQKWERDARQLLTPLFQEFITPPEPPDILANNPVVQFLQSLGENLDPYSQAKRKITFNALIVQID</sequence>
<gene>
    <name evidence="1" type="ORF">ENR15_18560</name>
</gene>
<dbReference type="EMBL" id="DSPX01000193">
    <property type="protein sequence ID" value="HGG02583.1"/>
    <property type="molecule type" value="Genomic_DNA"/>
</dbReference>